<dbReference type="PANTHER" id="PTHR43173">
    <property type="entry name" value="ABC1 FAMILY PROTEIN"/>
    <property type="match status" value="1"/>
</dbReference>
<dbReference type="OrthoDB" id="427480at2759"/>
<feature type="signal peptide" evidence="6">
    <location>
        <begin position="1"/>
        <end position="18"/>
    </location>
</feature>
<dbReference type="InterPro" id="IPR045307">
    <property type="entry name" value="ADCK1_dom"/>
</dbReference>
<organism evidence="8 9">
    <name type="scientific">Teratosphaeria destructans</name>
    <dbReference type="NCBI Taxonomy" id="418781"/>
    <lineage>
        <taxon>Eukaryota</taxon>
        <taxon>Fungi</taxon>
        <taxon>Dikarya</taxon>
        <taxon>Ascomycota</taxon>
        <taxon>Pezizomycotina</taxon>
        <taxon>Dothideomycetes</taxon>
        <taxon>Dothideomycetidae</taxon>
        <taxon>Mycosphaerellales</taxon>
        <taxon>Teratosphaeriaceae</taxon>
        <taxon>Teratosphaeria</taxon>
    </lineage>
</organism>
<evidence type="ECO:0000313" key="9">
    <source>
        <dbReference type="Proteomes" id="UP001138500"/>
    </source>
</evidence>
<accession>A0A9W7W065</accession>
<keyword evidence="9" id="KW-1185">Reference proteome</keyword>
<evidence type="ECO:0000256" key="6">
    <source>
        <dbReference type="SAM" id="SignalP"/>
    </source>
</evidence>
<reference evidence="8 9" key="1">
    <citation type="journal article" date="2018" name="IMA Fungus">
        <title>IMA Genome-F 10: Nine draft genome sequences of Claviceps purpurea s.lat., including C. arundinis, C. humidiphila, and C. cf. spartinae, pseudomolecules for the pitch canker pathogen Fusarium circinatum, draft genome of Davidsoniella eucalypti, Grosmannia galeiformis, Quambalaria eucalypti, and Teratosphaeria destructans.</title>
        <authorList>
            <person name="Wingfield B.D."/>
            <person name="Liu M."/>
            <person name="Nguyen H.D."/>
            <person name="Lane F.A."/>
            <person name="Morgan S.W."/>
            <person name="De Vos L."/>
            <person name="Wilken P.M."/>
            <person name="Duong T.A."/>
            <person name="Aylward J."/>
            <person name="Coetzee M.P."/>
            <person name="Dadej K."/>
            <person name="De Beer Z.W."/>
            <person name="Findlay W."/>
            <person name="Havenga M."/>
            <person name="Kolarik M."/>
            <person name="Menzies J.G."/>
            <person name="Naidoo K."/>
            <person name="Pochopski O."/>
            <person name="Shoukouhi P."/>
            <person name="Santana Q.C."/>
            <person name="Seifert K.A."/>
            <person name="Soal N."/>
            <person name="Steenkamp E.T."/>
            <person name="Tatham C.T."/>
            <person name="van der Nest M.A."/>
            <person name="Wingfield M.J."/>
        </authorList>
    </citation>
    <scope>NUCLEOTIDE SEQUENCE [LARGE SCALE GENOMIC DNA]</scope>
    <source>
        <strain evidence="8">CMW44962</strain>
    </source>
</reference>
<dbReference type="AlphaFoldDB" id="A0A9W7W065"/>
<evidence type="ECO:0000256" key="4">
    <source>
        <dbReference type="ARBA" id="ARBA00022525"/>
    </source>
</evidence>
<dbReference type="EMBL" id="RIBY02002145">
    <property type="protein sequence ID" value="KAH9824549.1"/>
    <property type="molecule type" value="Genomic_DNA"/>
</dbReference>
<comment type="similarity">
    <text evidence="3">Belongs to the protein kinase superfamily. ADCK protein kinase family.</text>
</comment>
<dbReference type="CDD" id="cd13969">
    <property type="entry name" value="ADCK1-like"/>
    <property type="match status" value="1"/>
</dbReference>
<feature type="region of interest" description="Disordered" evidence="5">
    <location>
        <begin position="802"/>
        <end position="845"/>
    </location>
</feature>
<reference evidence="8 9" key="2">
    <citation type="journal article" date="2021" name="Curr. Genet.">
        <title>Genetic response to nitrogen starvation in the aggressive Eucalyptus foliar pathogen Teratosphaeria destructans.</title>
        <authorList>
            <person name="Havenga M."/>
            <person name="Wingfield B.D."/>
            <person name="Wingfield M.J."/>
            <person name="Dreyer L.L."/>
            <person name="Roets F."/>
            <person name="Aylward J."/>
        </authorList>
    </citation>
    <scope>NUCLEOTIDE SEQUENCE [LARGE SCALE GENOMIC DNA]</scope>
    <source>
        <strain evidence="8">CMW44962</strain>
    </source>
</reference>
<dbReference type="Pfam" id="PF03109">
    <property type="entry name" value="ABC1"/>
    <property type="match status" value="1"/>
</dbReference>
<name>A0A9W7W065_9PEZI</name>
<gene>
    <name evidence="8" type="ORF">Tdes44962_MAKER04369</name>
</gene>
<keyword evidence="4" id="KW-0964">Secreted</keyword>
<dbReference type="Gene3D" id="2.120.10.30">
    <property type="entry name" value="TolB, C-terminal domain"/>
    <property type="match status" value="1"/>
</dbReference>
<dbReference type="GO" id="GO:0005576">
    <property type="term" value="C:extracellular region"/>
    <property type="evidence" value="ECO:0007669"/>
    <property type="project" value="UniProtKB-SubCell"/>
</dbReference>
<feature type="compositionally biased region" description="Basic and acidic residues" evidence="5">
    <location>
        <begin position="832"/>
        <end position="845"/>
    </location>
</feature>
<dbReference type="InterPro" id="IPR051130">
    <property type="entry name" value="Mito_struct-func_regulator"/>
</dbReference>
<comment type="caution">
    <text evidence="8">The sequence shown here is derived from an EMBL/GenBank/DDBJ whole genome shotgun (WGS) entry which is preliminary data.</text>
</comment>
<dbReference type="PANTHER" id="PTHR43173:SF37">
    <property type="entry name" value="ABC1 FAMILY PROTEIN C10F6.14C"/>
    <property type="match status" value="1"/>
</dbReference>
<dbReference type="Proteomes" id="UP001138500">
    <property type="component" value="Unassembled WGS sequence"/>
</dbReference>
<evidence type="ECO:0000256" key="5">
    <source>
        <dbReference type="SAM" id="MobiDB-lite"/>
    </source>
</evidence>
<dbReference type="InterPro" id="IPR011009">
    <property type="entry name" value="Kinase-like_dom_sf"/>
</dbReference>
<evidence type="ECO:0000256" key="1">
    <source>
        <dbReference type="ARBA" id="ARBA00004613"/>
    </source>
</evidence>
<evidence type="ECO:0000256" key="3">
    <source>
        <dbReference type="ARBA" id="ARBA00009670"/>
    </source>
</evidence>
<sequence length="1114" mass="125370">MVLLYYATVLALTAVTTATGYPDQATCPTPLSAQRDGTTPVGLCPTDFDVLGGTLYPVHESKRAPTGIAVDRDANIYYTYARNSEPQDWTLTKATSFTEEEPWPSAEWQNCAPDQNASTCFVNVQNLVLDDFGLFWVIDSGVPYGASRPLDGGPKVISFNISTGKAVRTYVVPSNLFYAKLQLNDLRINNSIGTGGFAFCTDDTKYGSITTIDLDTGDVARHLYNSTFTSPDPGFMTFYNGEVIRNWNKSTASPIQSGSNGIALAGGNVHWSVKSSYRWYFVSQEVLARKDVTDAEIIQKIQIPGMMPSQTAGYTADDHGRLYISIDNQNAIAYVDTSQSQVDRTINGVPGGGSGPVPTANYMALLATSVRSALIQHADTLCILDGWLYFDTNQQGLGPWSQYGNVDRRVGPFRSYKLTREEGAMLRLFAPPVCGRCASKTLRPPSAIAADLRQLRLRKHDLNTRAPAARRPQSLSSHATPSYILQRSQSTAFEPLKPPSPASLGRPGHAKQYRRTRKWLRRLVRTSIVVAIVLGVDTYAYDQCLTRCLKTFYTGLVVALDYKINFRPDPWIGDSVADVHARSASRVFELLRSNGGLYLKIGQAIAMQSAILPPEFQKMFARMFDDATQNEWKEVQQVVREDFGGRSVEEVFGVSFDGDPAKGIMERTARASASVAQVHWARLQDGSEVAIKIQKREIARQVVWDLWAFKVVTRIYTWWFDLPLYHLVPYISDRLMLETDFQNEAKNSEKMRQHIQNEPRLRDRVYIPRVYHELSSKRVMTAEWIEGIRLWDKEGITGSWHGGWRKGSPGSGGRQLPPPPRSVAESVPTNRPNDEKLKPVRDEWRGPGKNGGLGLSLRPVMQTMVDLFSAQMFLWGLVHCDPHPGNIFIRRLPNGKPELVLIDHGLYIQVSPKLRREYALFWRSLMTFDNATINRITKEEWGINAPEIFASATLMSPYQGGNKQVMRELQSMSKKEQRERQFEMQQKMRQGVREILANQDKFPQELIFIGRNLRIVQGNNQFLGSPVNRVKITGTWASRALVENQEASATDRWKEYGRHLLFRLALSTTDLVFYWSKVRQWVGWGKGMDDDIEESMRKMASGMGVELQHGVFEG</sequence>
<dbReference type="InterPro" id="IPR017996">
    <property type="entry name" value="MRJP/yellow-related"/>
</dbReference>
<proteinExistence type="inferred from homology"/>
<comment type="similarity">
    <text evidence="2">Belongs to the major royal jelly protein family.</text>
</comment>
<evidence type="ECO:0000259" key="7">
    <source>
        <dbReference type="Pfam" id="PF03109"/>
    </source>
</evidence>
<evidence type="ECO:0000313" key="8">
    <source>
        <dbReference type="EMBL" id="KAH9824549.1"/>
    </source>
</evidence>
<dbReference type="SUPFAM" id="SSF56112">
    <property type="entry name" value="Protein kinase-like (PK-like)"/>
    <property type="match status" value="1"/>
</dbReference>
<dbReference type="SUPFAM" id="SSF63829">
    <property type="entry name" value="Calcium-dependent phosphotriesterase"/>
    <property type="match status" value="1"/>
</dbReference>
<protein>
    <submittedName>
        <fullName evidence="8">ABC1 family</fullName>
    </submittedName>
</protein>
<feature type="domain" description="ABC1 atypical kinase-like" evidence="7">
    <location>
        <begin position="623"/>
        <end position="935"/>
    </location>
</feature>
<dbReference type="Pfam" id="PF03022">
    <property type="entry name" value="MRJP"/>
    <property type="match status" value="1"/>
</dbReference>
<keyword evidence="6" id="KW-0732">Signal</keyword>
<comment type="subcellular location">
    <subcellularLocation>
        <location evidence="1">Secreted</location>
    </subcellularLocation>
</comment>
<evidence type="ECO:0000256" key="2">
    <source>
        <dbReference type="ARBA" id="ARBA00009127"/>
    </source>
</evidence>
<dbReference type="InterPro" id="IPR004147">
    <property type="entry name" value="ABC1_dom"/>
</dbReference>
<feature type="chain" id="PRO_5040985253" evidence="6">
    <location>
        <begin position="19"/>
        <end position="1114"/>
    </location>
</feature>
<dbReference type="InterPro" id="IPR011042">
    <property type="entry name" value="6-blade_b-propeller_TolB-like"/>
</dbReference>